<sequence length="355" mass="40958">MKVLIIQQKMIGDVLATSVLFEAIKQKHPKAKLHYVLNSHTYPVVERNPFIDKFHFFTPEHEKSKWKLYQFSKELRKESFDVVIDVYSKISSNIISLLSHAKTKISIDKGHNALIYTHRFKHKAKALTNAGLAIENRLQLLQPLGIDSSVLVRPKIYLTENERKASRDYLVKNGVNLNKPLFMIGVLGSSLIKTYPFDYMAKVIDTIIKINPESQILFNYIPKQETEAKTILEHCSTETQKHVYFKVFGNSLRDFLAITSHCTALIGNEGGAINMAKALFVPTFTIFSPWIKKEAWNMFDDGEKHVSVHLKDYDTESYLNIDHPKVLKSRVSELYQMFKPSFFEKDLKAFLKRLS</sequence>
<dbReference type="GO" id="GO:0009244">
    <property type="term" value="P:lipopolysaccharide core region biosynthetic process"/>
    <property type="evidence" value="ECO:0007669"/>
    <property type="project" value="TreeGrafter"/>
</dbReference>
<dbReference type="PANTHER" id="PTHR30160">
    <property type="entry name" value="TETRAACYLDISACCHARIDE 4'-KINASE-RELATED"/>
    <property type="match status" value="1"/>
</dbReference>
<dbReference type="EMBL" id="NGJN01000002">
    <property type="protein sequence ID" value="OZV70044.1"/>
    <property type="molecule type" value="Genomic_DNA"/>
</dbReference>
<organism evidence="3 4">
    <name type="scientific">Winogradskyella aurantia</name>
    <dbReference type="NCBI Taxonomy" id="1915063"/>
    <lineage>
        <taxon>Bacteria</taxon>
        <taxon>Pseudomonadati</taxon>
        <taxon>Bacteroidota</taxon>
        <taxon>Flavobacteriia</taxon>
        <taxon>Flavobacteriales</taxon>
        <taxon>Flavobacteriaceae</taxon>
        <taxon>Winogradskyella</taxon>
    </lineage>
</organism>
<gene>
    <name evidence="3" type="ORF">CA834_05350</name>
</gene>
<evidence type="ECO:0000256" key="2">
    <source>
        <dbReference type="ARBA" id="ARBA00022679"/>
    </source>
</evidence>
<keyword evidence="2 3" id="KW-0808">Transferase</keyword>
<dbReference type="CDD" id="cd03789">
    <property type="entry name" value="GT9_LPS_heptosyltransferase"/>
    <property type="match status" value="1"/>
</dbReference>
<dbReference type="Pfam" id="PF01075">
    <property type="entry name" value="Glyco_transf_9"/>
    <property type="match status" value="1"/>
</dbReference>
<dbReference type="InterPro" id="IPR002201">
    <property type="entry name" value="Glyco_trans_9"/>
</dbReference>
<accession>A0A265UXK6</accession>
<dbReference type="RefSeq" id="WP_094967634.1">
    <property type="nucleotide sequence ID" value="NZ_NGJN01000002.1"/>
</dbReference>
<proteinExistence type="predicted"/>
<dbReference type="AlphaFoldDB" id="A0A265UXK6"/>
<comment type="caution">
    <text evidence="3">The sequence shown here is derived from an EMBL/GenBank/DDBJ whole genome shotgun (WGS) entry which is preliminary data.</text>
</comment>
<dbReference type="InterPro" id="IPR051199">
    <property type="entry name" value="LPS_LOS_Heptosyltrfase"/>
</dbReference>
<keyword evidence="1" id="KW-0328">Glycosyltransferase</keyword>
<dbReference type="OrthoDB" id="9772349at2"/>
<reference evidence="3 4" key="1">
    <citation type="submission" date="2017-05" db="EMBL/GenBank/DDBJ databases">
        <title>The draft genome sequence of Idiomarina salinarum WNB302.</title>
        <authorList>
            <person name="Sun Y."/>
            <person name="Chen B."/>
            <person name="Du Z."/>
        </authorList>
    </citation>
    <scope>NUCLEOTIDE SEQUENCE [LARGE SCALE GENOMIC DNA]</scope>
    <source>
        <strain evidence="3 4">WNB302</strain>
    </source>
</reference>
<evidence type="ECO:0000313" key="4">
    <source>
        <dbReference type="Proteomes" id="UP000216840"/>
    </source>
</evidence>
<protein>
    <submittedName>
        <fullName evidence="3">Glycosyltransferase</fullName>
    </submittedName>
</protein>
<dbReference type="SUPFAM" id="SSF53756">
    <property type="entry name" value="UDP-Glycosyltransferase/glycogen phosphorylase"/>
    <property type="match status" value="1"/>
</dbReference>
<dbReference type="Proteomes" id="UP000216840">
    <property type="component" value="Unassembled WGS sequence"/>
</dbReference>
<dbReference type="PANTHER" id="PTHR30160:SF7">
    <property type="entry name" value="ADP-HEPTOSE--LPS HEPTOSYLTRANSFERASE 2"/>
    <property type="match status" value="1"/>
</dbReference>
<name>A0A265UXK6_9FLAO</name>
<dbReference type="Gene3D" id="3.40.50.2000">
    <property type="entry name" value="Glycogen Phosphorylase B"/>
    <property type="match status" value="2"/>
</dbReference>
<evidence type="ECO:0000256" key="1">
    <source>
        <dbReference type="ARBA" id="ARBA00022676"/>
    </source>
</evidence>
<dbReference type="GO" id="GO:0008713">
    <property type="term" value="F:ADP-heptose-lipopolysaccharide heptosyltransferase activity"/>
    <property type="evidence" value="ECO:0007669"/>
    <property type="project" value="TreeGrafter"/>
</dbReference>
<evidence type="ECO:0000313" key="3">
    <source>
        <dbReference type="EMBL" id="OZV70044.1"/>
    </source>
</evidence>
<dbReference type="GO" id="GO:0005829">
    <property type="term" value="C:cytosol"/>
    <property type="evidence" value="ECO:0007669"/>
    <property type="project" value="TreeGrafter"/>
</dbReference>
<keyword evidence="4" id="KW-1185">Reference proteome</keyword>